<sequence length="95" mass="10707">MESPFEDERRSDDTDEHNWSQDVEGRLEAIQDNSAQQVLISKQQYLDLLYLQKFFKIPVIVVSGINSVFAVGLSNYASQSAVSILNCLLAFFCAT</sequence>
<accession>A0A6C0AHJ1</accession>
<reference evidence="1" key="1">
    <citation type="journal article" date="2020" name="Nature">
        <title>Giant virus diversity and host interactions through global metagenomics.</title>
        <authorList>
            <person name="Schulz F."/>
            <person name="Roux S."/>
            <person name="Paez-Espino D."/>
            <person name="Jungbluth S."/>
            <person name="Walsh D.A."/>
            <person name="Denef V.J."/>
            <person name="McMahon K.D."/>
            <person name="Konstantinidis K.T."/>
            <person name="Eloe-Fadrosh E.A."/>
            <person name="Kyrpides N.C."/>
            <person name="Woyke T."/>
        </authorList>
    </citation>
    <scope>NUCLEOTIDE SEQUENCE</scope>
    <source>
        <strain evidence="1">GVMAG-S-1035118-87</strain>
    </source>
</reference>
<name>A0A6C0AHJ1_9ZZZZ</name>
<protein>
    <submittedName>
        <fullName evidence="1">Uncharacterized protein</fullName>
    </submittedName>
</protein>
<dbReference type="AlphaFoldDB" id="A0A6C0AHJ1"/>
<dbReference type="EMBL" id="MN740627">
    <property type="protein sequence ID" value="QHS79238.1"/>
    <property type="molecule type" value="Genomic_DNA"/>
</dbReference>
<proteinExistence type="predicted"/>
<organism evidence="1">
    <name type="scientific">viral metagenome</name>
    <dbReference type="NCBI Taxonomy" id="1070528"/>
    <lineage>
        <taxon>unclassified sequences</taxon>
        <taxon>metagenomes</taxon>
        <taxon>organismal metagenomes</taxon>
    </lineage>
</organism>
<evidence type="ECO:0000313" key="1">
    <source>
        <dbReference type="EMBL" id="QHS79238.1"/>
    </source>
</evidence>